<protein>
    <submittedName>
        <fullName evidence="9">Cobalt-precorrin-3b C17-methyltransferase</fullName>
    </submittedName>
</protein>
<keyword evidence="10" id="KW-1185">Reference proteome</keyword>
<evidence type="ECO:0000256" key="5">
    <source>
        <dbReference type="ARBA" id="ARBA00022691"/>
    </source>
</evidence>
<evidence type="ECO:0000259" key="6">
    <source>
        <dbReference type="Pfam" id="PF00590"/>
    </source>
</evidence>
<dbReference type="Proteomes" id="UP000078390">
    <property type="component" value="Unassembled WGS sequence"/>
</dbReference>
<dbReference type="EMBL" id="LWLG01000016">
    <property type="protein sequence ID" value="OAQ20098.1"/>
    <property type="molecule type" value="Genomic_DNA"/>
</dbReference>
<dbReference type="STRING" id="999894.TDIS_1825"/>
<dbReference type="PANTHER" id="PTHR47036:SF1">
    <property type="entry name" value="COBALT-FACTOR III C(17)-METHYLTRANSFERASE-RELATED"/>
    <property type="match status" value="1"/>
</dbReference>
<dbReference type="GO" id="GO:0032259">
    <property type="term" value="P:methylation"/>
    <property type="evidence" value="ECO:0007669"/>
    <property type="project" value="UniProtKB-KW"/>
</dbReference>
<keyword evidence="3 9" id="KW-0489">Methyltransferase</keyword>
<dbReference type="Pfam" id="PF11760">
    <property type="entry name" value="CbiG_N"/>
    <property type="match status" value="1"/>
</dbReference>
<dbReference type="SUPFAM" id="SSF159672">
    <property type="entry name" value="CbiG N-terminal domain-like"/>
    <property type="match status" value="1"/>
</dbReference>
<reference evidence="9 10" key="1">
    <citation type="submission" date="2016-04" db="EMBL/GenBank/DDBJ databases">
        <title>Genome analysis of Thermosulfurimonas dismutans, the first thermophilic sulfur-disproportionating bacterium of the phylum Thermodesulfobacteria.</title>
        <authorList>
            <person name="Mardanov A.V."/>
            <person name="Beletsky A.V."/>
            <person name="Kadnikov V.V."/>
            <person name="Slobodkin A.I."/>
            <person name="Ravin N.V."/>
        </authorList>
    </citation>
    <scope>NUCLEOTIDE SEQUENCE [LARGE SCALE GENOMIC DNA]</scope>
    <source>
        <strain evidence="9 10">S95</strain>
    </source>
</reference>
<dbReference type="UniPathway" id="UPA00148"/>
<evidence type="ECO:0000256" key="1">
    <source>
        <dbReference type="ARBA" id="ARBA00004953"/>
    </source>
</evidence>
<dbReference type="InterPro" id="IPR021744">
    <property type="entry name" value="CbiG_N"/>
</dbReference>
<comment type="caution">
    <text evidence="9">The sequence shown here is derived from an EMBL/GenBank/DDBJ whole genome shotgun (WGS) entry which is preliminary data.</text>
</comment>
<dbReference type="InterPro" id="IPR014777">
    <property type="entry name" value="4pyrrole_Mease_sub1"/>
</dbReference>
<dbReference type="InterPro" id="IPR006363">
    <property type="entry name" value="Cbl_synth_CobJ/CibH_dom"/>
</dbReference>
<keyword evidence="5" id="KW-0949">S-adenosyl-L-methionine</keyword>
<feature type="domain" description="Tetrapyrrole methylase" evidence="6">
    <location>
        <begin position="335"/>
        <end position="544"/>
    </location>
</feature>
<evidence type="ECO:0000259" key="7">
    <source>
        <dbReference type="Pfam" id="PF01890"/>
    </source>
</evidence>
<dbReference type="AlphaFoldDB" id="A0A179D391"/>
<dbReference type="InterPro" id="IPR038029">
    <property type="entry name" value="GbiG_N_sf"/>
</dbReference>
<dbReference type="InterPro" id="IPR051810">
    <property type="entry name" value="Precorrin_MeTrfase"/>
</dbReference>
<dbReference type="InterPro" id="IPR000878">
    <property type="entry name" value="4pyrrol_Mease"/>
</dbReference>
<dbReference type="NCBIfam" id="TIGR01466">
    <property type="entry name" value="cobJ_cbiH"/>
    <property type="match status" value="1"/>
</dbReference>
<dbReference type="Gene3D" id="3.40.50.11220">
    <property type="match status" value="1"/>
</dbReference>
<dbReference type="Gene3D" id="3.40.1010.10">
    <property type="entry name" value="Cobalt-precorrin-4 Transmethylase, Domain 1"/>
    <property type="match status" value="1"/>
</dbReference>
<dbReference type="Gene3D" id="3.30.420.180">
    <property type="entry name" value="CobE/GbiG C-terminal domain"/>
    <property type="match status" value="1"/>
</dbReference>
<accession>A0A179D391</accession>
<dbReference type="InterPro" id="IPR035996">
    <property type="entry name" value="4pyrrol_Methylase_sf"/>
</dbReference>
<proteinExistence type="predicted"/>
<evidence type="ECO:0000259" key="8">
    <source>
        <dbReference type="Pfam" id="PF11760"/>
    </source>
</evidence>
<dbReference type="OrthoDB" id="9772960at2"/>
<dbReference type="InterPro" id="IPR036518">
    <property type="entry name" value="CobE/GbiG_C_sf"/>
</dbReference>
<feature type="domain" description="Cobalamin synthesis G N-terminal" evidence="8">
    <location>
        <begin position="44"/>
        <end position="123"/>
    </location>
</feature>
<comment type="pathway">
    <text evidence="1">Cofactor biosynthesis; adenosylcobalamin biosynthesis.</text>
</comment>
<dbReference type="Pfam" id="PF01890">
    <property type="entry name" value="CbiG_C"/>
    <property type="match status" value="1"/>
</dbReference>
<keyword evidence="4 9" id="KW-0808">Transferase</keyword>
<dbReference type="SUPFAM" id="SSF53790">
    <property type="entry name" value="Tetrapyrrole methylase"/>
    <property type="match status" value="1"/>
</dbReference>
<dbReference type="Pfam" id="PF00590">
    <property type="entry name" value="TP_methylase"/>
    <property type="match status" value="1"/>
</dbReference>
<dbReference type="SUPFAM" id="SSF159664">
    <property type="entry name" value="CobE/GbiG C-terminal domain-like"/>
    <property type="match status" value="1"/>
</dbReference>
<dbReference type="GO" id="GO:0008168">
    <property type="term" value="F:methyltransferase activity"/>
    <property type="evidence" value="ECO:0007669"/>
    <property type="project" value="UniProtKB-KW"/>
</dbReference>
<organism evidence="9 10">
    <name type="scientific">Thermosulfurimonas dismutans</name>
    <dbReference type="NCBI Taxonomy" id="999894"/>
    <lineage>
        <taxon>Bacteria</taxon>
        <taxon>Pseudomonadati</taxon>
        <taxon>Thermodesulfobacteriota</taxon>
        <taxon>Thermodesulfobacteria</taxon>
        <taxon>Thermodesulfobacteriales</taxon>
        <taxon>Thermodesulfobacteriaceae</taxon>
        <taxon>Thermosulfurimonas</taxon>
    </lineage>
</organism>
<sequence length="580" mass="63688">MTARLNKSKPLFLFYLSDRGRALCEKLSDYFPEASIEKLSKEKVAKCWPEARGLIFVMACGIVVRTIAELLKSKKEDPAVVVLDEAGKFAISLLSGHLGGANELACEIAALIGAQSVITTASDLSGLPALDLWAEENDLILEPEDLIPEVTACYLRNRSLKTFTDYPVNLPEVWERVERPEEADLVVSYRKLEVPKKVLFARPRVLFLGLGFNRGTPTEKIEEAVSRVFEKHGLSLKAIRGVGTLDHKLHEPGFSAWLSKRDLKALGFSAEALNRAVKEYGLEISEAARAATGALAVAEPAALLGAGPGSRLIVSKEKTPEVTVAVAEALRRKGKLFIVGTGPGALEELTPLARRAIRLATHVVGYHRYLALIKPLLSGKQVYGTGMTQEVDRVKKALELAQGGYSVALVSGGDSGIYGLAGLVFELMREEDLFGSFEVEVIPGLSALNACAARLGAPLMHDFAVISLSDRLTPWETIEKRLRAAAEADFVIVIYNPKSRSRREHLARARDILLEYRSGKTPVGLARAVSREEETLTLTTLEDMLLHEIDMQTTVFIGNSETFIFHNWLVTPRGYRGRRF</sequence>
<evidence type="ECO:0000256" key="4">
    <source>
        <dbReference type="ARBA" id="ARBA00022679"/>
    </source>
</evidence>
<gene>
    <name evidence="9" type="ORF">TDIS_1825</name>
</gene>
<dbReference type="InterPro" id="IPR014776">
    <property type="entry name" value="4pyrrole_Mease_sub2"/>
</dbReference>
<evidence type="ECO:0000256" key="3">
    <source>
        <dbReference type="ARBA" id="ARBA00022603"/>
    </source>
</evidence>
<dbReference type="PANTHER" id="PTHR47036">
    <property type="entry name" value="COBALT-FACTOR III C(17)-METHYLTRANSFERASE-RELATED"/>
    <property type="match status" value="1"/>
</dbReference>
<evidence type="ECO:0000313" key="10">
    <source>
        <dbReference type="Proteomes" id="UP000078390"/>
    </source>
</evidence>
<dbReference type="GO" id="GO:0009236">
    <property type="term" value="P:cobalamin biosynthetic process"/>
    <property type="evidence" value="ECO:0007669"/>
    <property type="project" value="UniProtKB-UniPathway"/>
</dbReference>
<dbReference type="Gene3D" id="3.30.950.10">
    <property type="entry name" value="Methyltransferase, Cobalt-precorrin-4 Transmethylase, Domain 2"/>
    <property type="match status" value="1"/>
</dbReference>
<dbReference type="CDD" id="cd11646">
    <property type="entry name" value="Precorrin_3B_C17_MT"/>
    <property type="match status" value="1"/>
</dbReference>
<dbReference type="RefSeq" id="WP_068671533.1">
    <property type="nucleotide sequence ID" value="NZ_LWLG01000016.1"/>
</dbReference>
<dbReference type="InterPro" id="IPR002750">
    <property type="entry name" value="CobE/GbiG_C"/>
</dbReference>
<evidence type="ECO:0000313" key="9">
    <source>
        <dbReference type="EMBL" id="OAQ20098.1"/>
    </source>
</evidence>
<evidence type="ECO:0000256" key="2">
    <source>
        <dbReference type="ARBA" id="ARBA00022573"/>
    </source>
</evidence>
<name>A0A179D391_9BACT</name>
<dbReference type="PATRIC" id="fig|999894.6.peg.1825"/>
<feature type="domain" description="CobE/GbiG C-terminal" evidence="7">
    <location>
        <begin position="206"/>
        <end position="327"/>
    </location>
</feature>
<keyword evidence="2" id="KW-0169">Cobalamin biosynthesis</keyword>